<protein>
    <recommendedName>
        <fullName evidence="23">Ionotropic glutamate receptor C-terminal domain-containing protein</fullName>
    </recommendedName>
</protein>
<dbReference type="InterPro" id="IPR028082">
    <property type="entry name" value="Peripla_BP_I"/>
</dbReference>
<keyword evidence="6 18" id="KW-1133">Transmembrane helix</keyword>
<evidence type="ECO:0000256" key="10">
    <source>
        <dbReference type="ARBA" id="ARBA00023170"/>
    </source>
</evidence>
<dbReference type="SUPFAM" id="SSF53850">
    <property type="entry name" value="Periplasmic binding protein-like II"/>
    <property type="match status" value="1"/>
</dbReference>
<keyword evidence="3" id="KW-0813">Transport</keyword>
<dbReference type="Pfam" id="PF10613">
    <property type="entry name" value="Lig_chan-Glu_bd"/>
    <property type="match status" value="1"/>
</dbReference>
<sequence>MLQDLLRMLQDHSTLVYAPGPVEYAPGPVEYAPGFLEYTPGPLVYTAGPLGYAPGPVEYAPGFLEYTQGPLKCTPGPLVYSPGPLVYTPSPLVFTPGALVYTPGALVYTPGPLVYTPGPQEFPPGPLECSPGPLVYSLGPLENNAGPLENFWSVLESLCRKWEGRTVVGALVLAGSGGLVLATALATGGVGVPMLWLSQTAFVQEPMGDHVVRIGPSERGLVWALRSLLLTSKWHSFHLLYGGPLSGLDHEKLKWLRQPPLNPVVHRLNPASVNMRIMKSLSHSSRGVVVVMGDIIAAAAILDKATSLGLTGSGLVWIWADTGEVVSAPPPVQPRPGGPVTGALIRSRRAQGSRLETPIRLPVGLLALKAMVPPLDRHLVRAGIRLMVEAMRRAAINVTTRLGVSAITRSMWRSATSCSSDRVTPMANFTEQLVKELKKGVRMSQTGRVLPLNDTTGMRTLAARYLILNLVPELTESFTQEEQLSLPRSGIQVSNNWKQVGDIMGCCDVRLERIIWPGGSIGGPCGGPRGKIKVVTAVAAPFVMTSDVAREAGKDSCLRGVPCQMVSDYNGTRYTYKVSCCYGLSMDLLEAVAQELDLDFTLYMVPDTMFGSRVTNADTGVIRWTGVVGDLIAGHADMAFTALSVSRPRSEVIDFSGPYYFSGVSFLAAPNQQTDIPLLAFLLPFSTELWIAIFTSLNVTAIAVAIYEWLSPFGLNPWGRQRTKNFSMSSALWVCWGLLCGHLVAFKAPKSWPNKFLINVWGGFSVIFVASYTANIAALIAGLFFHSATATYHDNSLLWQRVGTPKGSASEYYVHKANPMLWEHMQRFFVPDVANGVQFLKNGTLDILIADTPILDYYRATDPGCKLQKIGDTINEDTYAIGMTKGFPLKDSVSSVIAKFTSNGYMDILQEKWYGGLACFSMDMDMSQPKPLGVTAVAGVFMLLGMGVVVGLVILIVEHLFYRYTLPILRHKPKGTIWRSRNIMFFSQKLYRFINCVELVSPHHAARELVHTIRQGQITSLFQKSVKREHEQRRRRKSKAQFFEMIQEIRSVSLRVQQEEKQNSLVSLSDVEGTGSPRRGASRSPNIYGTTDRSKRVPSRLELARRFSKDVFRSKSSSNLDARKFSSDINFAASRFFEAHSSQAIGRRLSRDTNLSPPDINSRRASHLVLTPELSVASSEGLEHAPKSPYLSLPHQRTLSANYNHHSSFSSGSSTLGKQLSLQEHTLAAATSRGEDRLAPSNHLPASKQSSLGERSSASSSSSHHHHQVAPQHHQTMPQQHHIPKQSSLQERPSVGFSHSMPKQTSLQEPPPEINVHPPPTPRRVTSLSGAPLGLPPPHPPKRPVDSQKFSYVDTTSPSFRERISKYAEEANNTIQMSAEERRRHAPSLLEQISSMQEQFPTKPKVIAVKPKVPPRDGIPALRQVQSADGDPNVSTRKRTLKDKNS</sequence>
<feature type="compositionally biased region" description="Basic residues" evidence="17">
    <location>
        <begin position="1436"/>
        <end position="1446"/>
    </location>
</feature>
<comment type="subcellular location">
    <subcellularLocation>
        <location evidence="1">Cell membrane</location>
        <topology evidence="1">Multi-pass membrane protein</topology>
    </subcellularLocation>
</comment>
<feature type="binding site" evidence="14">
    <location>
        <position position="851"/>
    </location>
    <ligand>
        <name>L-glutamate</name>
        <dbReference type="ChEBI" id="CHEBI:29985"/>
    </ligand>
</feature>
<keyword evidence="10" id="KW-0675">Receptor</keyword>
<feature type="region of interest" description="Disordered" evidence="17">
    <location>
        <begin position="1411"/>
        <end position="1446"/>
    </location>
</feature>
<feature type="binding site" evidence="14">
    <location>
        <position position="810"/>
    </location>
    <ligand>
        <name>L-glutamate</name>
        <dbReference type="ChEBI" id="CHEBI:29985"/>
    </ligand>
</feature>
<feature type="transmembrane region" description="Helical" evidence="18">
    <location>
        <begin position="760"/>
        <end position="785"/>
    </location>
</feature>
<feature type="site" description="Interaction with the cone snail toxin Con-ikot-ikot" evidence="15">
    <location>
        <position position="613"/>
    </location>
</feature>
<evidence type="ECO:0000256" key="9">
    <source>
        <dbReference type="ARBA" id="ARBA00023136"/>
    </source>
</evidence>
<gene>
    <name evidence="21" type="ORF">GE061_007810</name>
</gene>
<feature type="compositionally biased region" description="Low complexity" evidence="17">
    <location>
        <begin position="1269"/>
        <end position="1281"/>
    </location>
</feature>
<dbReference type="SMART" id="SM00079">
    <property type="entry name" value="PBPe"/>
    <property type="match status" value="1"/>
</dbReference>
<evidence type="ECO:0000256" key="18">
    <source>
        <dbReference type="SAM" id="Phobius"/>
    </source>
</evidence>
<dbReference type="FunFam" id="1.10.287.70:FF:000191">
    <property type="entry name" value="Glutamate receptor ionotropic, NMDA 3A"/>
    <property type="match status" value="1"/>
</dbReference>
<feature type="compositionally biased region" description="Low complexity" evidence="17">
    <location>
        <begin position="1249"/>
        <end position="1262"/>
    </location>
</feature>
<evidence type="ECO:0000313" key="21">
    <source>
        <dbReference type="EMBL" id="KAF6198064.1"/>
    </source>
</evidence>
<feature type="binding site" evidence="14">
    <location>
        <position position="649"/>
    </location>
    <ligand>
        <name>L-glutamate</name>
        <dbReference type="ChEBI" id="CHEBI:29985"/>
    </ligand>
</feature>
<evidence type="ECO:0000256" key="14">
    <source>
        <dbReference type="PIRSR" id="PIRSR601508-1"/>
    </source>
</evidence>
<evidence type="ECO:0000256" key="1">
    <source>
        <dbReference type="ARBA" id="ARBA00004651"/>
    </source>
</evidence>
<keyword evidence="9 18" id="KW-0472">Membrane</keyword>
<dbReference type="Gene3D" id="1.10.287.70">
    <property type="match status" value="1"/>
</dbReference>
<evidence type="ECO:0000256" key="13">
    <source>
        <dbReference type="ARBA" id="ARBA00023303"/>
    </source>
</evidence>
<dbReference type="GO" id="GO:0015276">
    <property type="term" value="F:ligand-gated monoatomic ion channel activity"/>
    <property type="evidence" value="ECO:0007669"/>
    <property type="project" value="InterPro"/>
</dbReference>
<dbReference type="FunFam" id="3.40.190.10:FF:000078">
    <property type="entry name" value="glutamate receptor ionotropic, NMDA 3B"/>
    <property type="match status" value="1"/>
</dbReference>
<evidence type="ECO:0000256" key="3">
    <source>
        <dbReference type="ARBA" id="ARBA00022448"/>
    </source>
</evidence>
<evidence type="ECO:0000256" key="2">
    <source>
        <dbReference type="ARBA" id="ARBA00008685"/>
    </source>
</evidence>
<keyword evidence="8" id="KW-0406">Ion transport</keyword>
<keyword evidence="16" id="KW-1015">Disulfide bond</keyword>
<dbReference type="InterPro" id="IPR001320">
    <property type="entry name" value="Iontro_rcpt_C"/>
</dbReference>
<evidence type="ECO:0000313" key="22">
    <source>
        <dbReference type="Proteomes" id="UP000466442"/>
    </source>
</evidence>
<accession>A0A8S9WPB7</accession>
<comment type="caution">
    <text evidence="21">The sequence shown here is derived from an EMBL/GenBank/DDBJ whole genome shotgun (WGS) entry which is preliminary data.</text>
</comment>
<evidence type="ECO:0000256" key="17">
    <source>
        <dbReference type="SAM" id="MobiDB-lite"/>
    </source>
</evidence>
<dbReference type="InterPro" id="IPR001508">
    <property type="entry name" value="Iono_Glu_rcpt_met"/>
</dbReference>
<feature type="site" description="Interaction with the cone snail toxin Con-ikot-ikot" evidence="15">
    <location>
        <position position="899"/>
    </location>
</feature>
<evidence type="ECO:0000256" key="11">
    <source>
        <dbReference type="ARBA" id="ARBA00023180"/>
    </source>
</evidence>
<keyword evidence="11" id="KW-0325">Glycoprotein</keyword>
<organism evidence="21 22">
    <name type="scientific">Apolygus lucorum</name>
    <name type="common">Small green plant bug</name>
    <name type="synonym">Lygocoris lucorum</name>
    <dbReference type="NCBI Taxonomy" id="248454"/>
    <lineage>
        <taxon>Eukaryota</taxon>
        <taxon>Metazoa</taxon>
        <taxon>Ecdysozoa</taxon>
        <taxon>Arthropoda</taxon>
        <taxon>Hexapoda</taxon>
        <taxon>Insecta</taxon>
        <taxon>Pterygota</taxon>
        <taxon>Neoptera</taxon>
        <taxon>Paraneoptera</taxon>
        <taxon>Hemiptera</taxon>
        <taxon>Heteroptera</taxon>
        <taxon>Panheteroptera</taxon>
        <taxon>Cimicomorpha</taxon>
        <taxon>Miridae</taxon>
        <taxon>Mirini</taxon>
        <taxon>Apolygus</taxon>
    </lineage>
</organism>
<evidence type="ECO:0000256" key="12">
    <source>
        <dbReference type="ARBA" id="ARBA00023286"/>
    </source>
</evidence>
<evidence type="ECO:0000256" key="6">
    <source>
        <dbReference type="ARBA" id="ARBA00022989"/>
    </source>
</evidence>
<dbReference type="InterPro" id="IPR015683">
    <property type="entry name" value="Ionotropic_Glu_rcpt"/>
</dbReference>
<keyword evidence="5 18" id="KW-0812">Transmembrane</keyword>
<keyword evidence="7" id="KW-0175">Coiled coil</keyword>
<dbReference type="GO" id="GO:0043226">
    <property type="term" value="C:organelle"/>
    <property type="evidence" value="ECO:0007669"/>
    <property type="project" value="UniProtKB-ARBA"/>
</dbReference>
<feature type="transmembrane region" description="Helical" evidence="18">
    <location>
        <begin position="689"/>
        <end position="710"/>
    </location>
</feature>
<feature type="domain" description="Ionotropic glutamate receptor L-glutamate and glycine-binding" evidence="20">
    <location>
        <begin position="568"/>
        <end position="633"/>
    </location>
</feature>
<keyword evidence="4" id="KW-1003">Cell membrane</keyword>
<feature type="transmembrane region" description="Helical" evidence="18">
    <location>
        <begin position="731"/>
        <end position="748"/>
    </location>
</feature>
<keyword evidence="12" id="KW-1071">Ligand-gated ion channel</keyword>
<dbReference type="Pfam" id="PF00060">
    <property type="entry name" value="Lig_chan"/>
    <property type="match status" value="1"/>
</dbReference>
<dbReference type="PRINTS" id="PR00177">
    <property type="entry name" value="NMDARECEPTOR"/>
</dbReference>
<evidence type="ECO:0000256" key="16">
    <source>
        <dbReference type="PIRSR" id="PIRSR601508-3"/>
    </source>
</evidence>
<dbReference type="Gene3D" id="3.40.190.10">
    <property type="entry name" value="Periplasmic binding protein-like II"/>
    <property type="match status" value="2"/>
</dbReference>
<name>A0A8S9WPB7_APOLU</name>
<dbReference type="SMART" id="SM00918">
    <property type="entry name" value="Lig_chan-Glu_bd"/>
    <property type="match status" value="1"/>
</dbReference>
<feature type="disulfide bond" evidence="16">
    <location>
        <begin position="865"/>
        <end position="919"/>
    </location>
</feature>
<evidence type="ECO:0000259" key="20">
    <source>
        <dbReference type="SMART" id="SM00918"/>
    </source>
</evidence>
<dbReference type="GO" id="GO:0038023">
    <property type="term" value="F:signaling receptor activity"/>
    <property type="evidence" value="ECO:0007669"/>
    <property type="project" value="InterPro"/>
</dbReference>
<comment type="similarity">
    <text evidence="2">Belongs to the glutamate-gated ion channel (TC 1.A.10.1) family.</text>
</comment>
<feature type="region of interest" description="Disordered" evidence="17">
    <location>
        <begin position="1065"/>
        <end position="1095"/>
    </location>
</feature>
<feature type="transmembrane region" description="Helical" evidence="18">
    <location>
        <begin position="932"/>
        <end position="957"/>
    </location>
</feature>
<dbReference type="FunFam" id="3.40.190.10:FF:000324">
    <property type="entry name" value="Predicted protein"/>
    <property type="match status" value="1"/>
</dbReference>
<feature type="region of interest" description="Disordered" evidence="17">
    <location>
        <begin position="1147"/>
        <end position="1166"/>
    </location>
</feature>
<proteinExistence type="inferred from homology"/>
<evidence type="ECO:0000256" key="7">
    <source>
        <dbReference type="ARBA" id="ARBA00023054"/>
    </source>
</evidence>
<dbReference type="EMBL" id="WIXP02000016">
    <property type="protein sequence ID" value="KAF6198064.1"/>
    <property type="molecule type" value="Genomic_DNA"/>
</dbReference>
<evidence type="ECO:0000256" key="4">
    <source>
        <dbReference type="ARBA" id="ARBA00022475"/>
    </source>
</evidence>
<evidence type="ECO:0008006" key="23">
    <source>
        <dbReference type="Google" id="ProtNLM"/>
    </source>
</evidence>
<dbReference type="SUPFAM" id="SSF53822">
    <property type="entry name" value="Periplasmic binding protein-like I"/>
    <property type="match status" value="1"/>
</dbReference>
<evidence type="ECO:0000259" key="19">
    <source>
        <dbReference type="SMART" id="SM00079"/>
    </source>
</evidence>
<feature type="region of interest" description="Disordered" evidence="17">
    <location>
        <begin position="1231"/>
        <end position="1357"/>
    </location>
</feature>
<feature type="domain" description="Ionotropic glutamate receptor C-terminal" evidence="19">
    <location>
        <begin position="575"/>
        <end position="916"/>
    </location>
</feature>
<dbReference type="Proteomes" id="UP000466442">
    <property type="component" value="Linkage Group LG16"/>
</dbReference>
<feature type="compositionally biased region" description="Pro residues" evidence="17">
    <location>
        <begin position="1309"/>
        <end position="1322"/>
    </location>
</feature>
<evidence type="ECO:0000256" key="8">
    <source>
        <dbReference type="ARBA" id="ARBA00023065"/>
    </source>
</evidence>
<keyword evidence="13" id="KW-0407">Ion channel</keyword>
<dbReference type="InterPro" id="IPR019594">
    <property type="entry name" value="Glu/Gly-bd"/>
</dbReference>
<dbReference type="PANTHER" id="PTHR18966">
    <property type="entry name" value="IONOTROPIC GLUTAMATE RECEPTOR"/>
    <property type="match status" value="1"/>
</dbReference>
<dbReference type="OrthoDB" id="5984008at2759"/>
<feature type="compositionally biased region" description="Polar residues" evidence="17">
    <location>
        <begin position="1348"/>
        <end position="1357"/>
    </location>
</feature>
<evidence type="ECO:0000256" key="5">
    <source>
        <dbReference type="ARBA" id="ARBA00022692"/>
    </source>
</evidence>
<evidence type="ECO:0000256" key="15">
    <source>
        <dbReference type="PIRSR" id="PIRSR601508-2"/>
    </source>
</evidence>
<feature type="binding site" evidence="14">
    <location>
        <position position="644"/>
    </location>
    <ligand>
        <name>L-glutamate</name>
        <dbReference type="ChEBI" id="CHEBI:29985"/>
    </ligand>
</feature>
<dbReference type="GO" id="GO:0005886">
    <property type="term" value="C:plasma membrane"/>
    <property type="evidence" value="ECO:0007669"/>
    <property type="project" value="UniProtKB-SubCell"/>
</dbReference>
<keyword evidence="22" id="KW-1185">Reference proteome</keyword>
<reference evidence="21" key="1">
    <citation type="journal article" date="2021" name="Mol. Ecol. Resour.">
        <title>Apolygus lucorum genome provides insights into omnivorousness and mesophyll feeding.</title>
        <authorList>
            <person name="Liu Y."/>
            <person name="Liu H."/>
            <person name="Wang H."/>
            <person name="Huang T."/>
            <person name="Liu B."/>
            <person name="Yang B."/>
            <person name="Yin L."/>
            <person name="Li B."/>
            <person name="Zhang Y."/>
            <person name="Zhang S."/>
            <person name="Jiang F."/>
            <person name="Zhang X."/>
            <person name="Ren Y."/>
            <person name="Wang B."/>
            <person name="Wang S."/>
            <person name="Lu Y."/>
            <person name="Wu K."/>
            <person name="Fan W."/>
            <person name="Wang G."/>
        </authorList>
    </citation>
    <scope>NUCLEOTIDE SEQUENCE</scope>
    <source>
        <strain evidence="21">12Hb</strain>
    </source>
</reference>